<evidence type="ECO:0008006" key="4">
    <source>
        <dbReference type="Google" id="ProtNLM"/>
    </source>
</evidence>
<protein>
    <recommendedName>
        <fullName evidence="4">Protein BatD</fullName>
    </recommendedName>
</protein>
<proteinExistence type="predicted"/>
<evidence type="ECO:0000313" key="3">
    <source>
        <dbReference type="Proteomes" id="UP000191257"/>
    </source>
</evidence>
<sequence>MAGNPARQPGRVPAAAPRGRTEAPHRHGPCHRRGGRPVVRLVLTLLALALLPASGWAEGNLRLTITAQGNPHPVVGEMVPVVIRAVYDRKIANEKLEIAPSDSFDWIQTGPDDWHEEMIDGLRWIVMERHLAIWPKRAGPLQFGPARHRLTIIDTQSQRRDVVVEAKPLSLSVGEFPAQRGWHFTGRALELTDSLSADPARLADGQILTRRVTLRVLGALPEQLPPRPVVSENWLITFAQPVERNLILTAEGPVAEAVWAWQFRPHTGEPGVLEPVDIPWFNTQTRRIENARIPALTIGYASFYTGQVPTGRLGAWQVAELAGSVVLGLLLGLGIAAVRLAPDGVGAGWRRIRDRWSPLLRLAYRRALARGDLLAARRLAGRIGLPAHRLAALERAIYDPRAARPSP</sequence>
<dbReference type="Proteomes" id="UP000191257">
    <property type="component" value="Chromosome"/>
</dbReference>
<keyword evidence="3" id="KW-1185">Reference proteome</keyword>
<dbReference type="EMBL" id="CP020442">
    <property type="protein sequence ID" value="ARC36443.1"/>
    <property type="molecule type" value="Genomic_DNA"/>
</dbReference>
<feature type="region of interest" description="Disordered" evidence="1">
    <location>
        <begin position="1"/>
        <end position="32"/>
    </location>
</feature>
<dbReference type="InterPro" id="IPR025738">
    <property type="entry name" value="BatD"/>
</dbReference>
<dbReference type="PANTHER" id="PTHR40940:SF2">
    <property type="entry name" value="BATD"/>
    <property type="match status" value="1"/>
</dbReference>
<evidence type="ECO:0000313" key="2">
    <source>
        <dbReference type="EMBL" id="ARC36443.1"/>
    </source>
</evidence>
<dbReference type="AlphaFoldDB" id="A0A1V0GRH8"/>
<dbReference type="eggNOG" id="ENOG502Z94R">
    <property type="taxonomic scope" value="Bacteria"/>
</dbReference>
<accession>A0A1V0GRH8</accession>
<dbReference type="PANTHER" id="PTHR40940">
    <property type="entry name" value="PROTEIN BATD-RELATED"/>
    <property type="match status" value="1"/>
</dbReference>
<evidence type="ECO:0000256" key="1">
    <source>
        <dbReference type="SAM" id="MobiDB-lite"/>
    </source>
</evidence>
<name>A0A1V0GRH8_9RHOB</name>
<organism evidence="2 3">
    <name type="scientific">Paracoccus yeei</name>
    <dbReference type="NCBI Taxonomy" id="147645"/>
    <lineage>
        <taxon>Bacteria</taxon>
        <taxon>Pseudomonadati</taxon>
        <taxon>Pseudomonadota</taxon>
        <taxon>Alphaproteobacteria</taxon>
        <taxon>Rhodobacterales</taxon>
        <taxon>Paracoccaceae</taxon>
        <taxon>Paracoccus</taxon>
    </lineage>
</organism>
<reference evidence="2" key="1">
    <citation type="submission" date="2017-12" db="EMBL/GenBank/DDBJ databases">
        <title>FDA dAtabase for Regulatory Grade micrObial Sequences (FDA-ARGOS): Supporting development and validation of Infectious Disease Dx tests.</title>
        <authorList>
            <person name="Campos J."/>
            <person name="Goldberg B."/>
            <person name="Tallon L."/>
            <person name="Sadzewicz L."/>
            <person name="Sengamalay N."/>
            <person name="Ott S."/>
            <person name="Godinez A."/>
            <person name="Nagaraj S."/>
            <person name="Vyas G."/>
            <person name="Aluvathingal J."/>
            <person name="Nadendla S."/>
            <person name="Geyer C."/>
            <person name="Nandy P."/>
            <person name="Hobson J."/>
            <person name="Sichtig H."/>
        </authorList>
    </citation>
    <scope>NUCLEOTIDE SEQUENCE</scope>
    <source>
        <strain evidence="2">FDAARGOS_252</strain>
    </source>
</reference>
<dbReference type="KEGG" id="pye:A6J80_08645"/>
<gene>
    <name evidence="2" type="ORF">A6J80_08645</name>
</gene>
<dbReference type="STRING" id="147645.A6J80_08645"/>